<dbReference type="PANTHER" id="PTHR47976">
    <property type="entry name" value="G-TYPE LECTIN S-RECEPTOR-LIKE SERINE/THREONINE-PROTEIN KINASE SD2-5"/>
    <property type="match status" value="1"/>
</dbReference>
<evidence type="ECO:0000259" key="3">
    <source>
        <dbReference type="PROSITE" id="PS50927"/>
    </source>
</evidence>
<keyword evidence="1 2" id="KW-0732">Signal</keyword>
<dbReference type="InterPro" id="IPR001480">
    <property type="entry name" value="Bulb-type_lectin_dom"/>
</dbReference>
<dbReference type="AlphaFoldDB" id="A0A0H2XMP2"/>
<dbReference type="SUPFAM" id="SSF51110">
    <property type="entry name" value="alpha-D-mannose-specific plant lectins"/>
    <property type="match status" value="3"/>
</dbReference>
<evidence type="ECO:0000256" key="1">
    <source>
        <dbReference type="ARBA" id="ARBA00022729"/>
    </source>
</evidence>
<feature type="chain" id="PRO_5002601571" evidence="2">
    <location>
        <begin position="22"/>
        <end position="270"/>
    </location>
</feature>
<dbReference type="InterPro" id="IPR051343">
    <property type="entry name" value="G-type_lectin_kinases/EP1-like"/>
</dbReference>
<organism evidence="4">
    <name type="scientific">Burkholderia orbicola (strain AU 1054)</name>
    <dbReference type="NCBI Taxonomy" id="331271"/>
    <lineage>
        <taxon>Bacteria</taxon>
        <taxon>Pseudomonadati</taxon>
        <taxon>Pseudomonadota</taxon>
        <taxon>Betaproteobacteria</taxon>
        <taxon>Burkholderiales</taxon>
        <taxon>Burkholderiaceae</taxon>
        <taxon>Burkholderia</taxon>
        <taxon>Burkholderia cepacia complex</taxon>
        <taxon>Burkholderia orbicola</taxon>
    </lineage>
</organism>
<proteinExistence type="predicted"/>
<evidence type="ECO:0000256" key="2">
    <source>
        <dbReference type="SAM" id="SignalP"/>
    </source>
</evidence>
<dbReference type="PANTHER" id="PTHR47976:SF115">
    <property type="entry name" value="RECEPTOR-LIKE SERINE_THREONINE-PROTEIN KINASE"/>
    <property type="match status" value="1"/>
</dbReference>
<feature type="domain" description="Bulb-type lectin" evidence="3">
    <location>
        <begin position="132"/>
        <end position="244"/>
    </location>
</feature>
<feature type="domain" description="Bulb-type lectin" evidence="3">
    <location>
        <begin position="1"/>
        <end position="99"/>
    </location>
</feature>
<dbReference type="HOGENOM" id="CLU_083602_0_0_4"/>
<feature type="signal peptide" evidence="2">
    <location>
        <begin position="1"/>
        <end position="21"/>
    </location>
</feature>
<reference evidence="4" key="1">
    <citation type="submission" date="2006-05" db="EMBL/GenBank/DDBJ databases">
        <title>Complete sequence of chromosome 1 of Burkholderia cenocepacia AU 1054.</title>
        <authorList>
            <consortium name="US DOE Joint Genome Institute"/>
            <person name="Copeland A."/>
            <person name="Lucas S."/>
            <person name="Lapidus A."/>
            <person name="Barry K."/>
            <person name="Detter J.C."/>
            <person name="Glavina del Rio T."/>
            <person name="Hammon N."/>
            <person name="Israni S."/>
            <person name="Dalin E."/>
            <person name="Tice H."/>
            <person name="Pitluck S."/>
            <person name="Chain P."/>
            <person name="Malfatti S."/>
            <person name="Shin M."/>
            <person name="Vergez L."/>
            <person name="Schmutz J."/>
            <person name="Larimer F."/>
            <person name="Land M."/>
            <person name="Hauser L."/>
            <person name="Kyrpides N."/>
            <person name="Lykidis A."/>
            <person name="LiPuma J.J."/>
            <person name="Konstantinidis K."/>
            <person name="Tiedje J.M."/>
            <person name="Richardson P."/>
        </authorList>
    </citation>
    <scope>NUCLEOTIDE SEQUENCE [LARGE SCALE GENOMIC DNA]</scope>
    <source>
        <strain evidence="4">AU 1054</strain>
    </source>
</reference>
<dbReference type="InterPro" id="IPR036426">
    <property type="entry name" value="Bulb-type_lectin_dom_sf"/>
</dbReference>
<dbReference type="PROSITE" id="PS50927">
    <property type="entry name" value="BULB_LECTIN"/>
    <property type="match status" value="2"/>
</dbReference>
<dbReference type="EMBL" id="CP000378">
    <property type="protein sequence ID" value="ABF75999.1"/>
    <property type="molecule type" value="Genomic_DNA"/>
</dbReference>
<name>A0A0H2XMP2_BURO1</name>
<gene>
    <name evidence="4" type="ordered locus">Bcen_1092</name>
</gene>
<protein>
    <submittedName>
        <fullName evidence="4">Curculin-like (Mannose-binding) lectin</fullName>
    </submittedName>
</protein>
<sequence precursor="true">MKKGIVVFFGMLMLYMSSAIATVIPSGATLNLGAQVCSENGQYCLDMQASDGNLVLYGPSGVVWSAQVAGKGVTRAVVQPDGNFVLYTSANVPVLYFNTQHPGAYLNVQNDGNLALYWDRPVWQSHTSDTGSIQTNQGRILHTNNRILVGTSYTVGQYFLILQADGNFVLYKNGGAIWNSGTPGRGVTAAWMQNDGNFTLTNDAGTAIWQTNTEVNSNNYFAFQPDGNLVVYAPTVSWDRLAHFNHPDYLDHGGGNYCFACTAKPISIPF</sequence>
<accession>A0A0H2XMP2</accession>
<dbReference type="SMART" id="SM00108">
    <property type="entry name" value="B_lectin"/>
    <property type="match status" value="2"/>
</dbReference>
<evidence type="ECO:0000313" key="4">
    <source>
        <dbReference type="EMBL" id="ABF75999.1"/>
    </source>
</evidence>
<dbReference type="Gene3D" id="2.90.10.10">
    <property type="entry name" value="Bulb-type lectin domain"/>
    <property type="match status" value="2"/>
</dbReference>
<dbReference type="GO" id="GO:0030246">
    <property type="term" value="F:carbohydrate binding"/>
    <property type="evidence" value="ECO:0007669"/>
    <property type="project" value="UniProtKB-KW"/>
</dbReference>
<keyword evidence="4" id="KW-0430">Lectin</keyword>